<feature type="transmembrane region" description="Helical" evidence="1">
    <location>
        <begin position="6"/>
        <end position="25"/>
    </location>
</feature>
<feature type="transmembrane region" description="Helical" evidence="1">
    <location>
        <begin position="100"/>
        <end position="120"/>
    </location>
</feature>
<accession>A0A5R8LPK6</accession>
<reference evidence="2 3" key="1">
    <citation type="submission" date="2019-05" db="EMBL/GenBank/DDBJ databases">
        <title>Genome-based reclassification of Lactobacillus casei as Lactobacillus casei subsp. casei. subsp.nov., description of Lactobacillus casei subsp. zeae subsp. nov., and emended description of Lactobacillus casei.</title>
        <authorList>
            <person name="Huang C.-H."/>
        </authorList>
    </citation>
    <scope>NUCLEOTIDE SEQUENCE [LARGE SCALE GENOMIC DNA]</scope>
    <source>
        <strain evidence="2 3">CRBIP24.44</strain>
    </source>
</reference>
<comment type="caution">
    <text evidence="2">The sequence shown here is derived from an EMBL/GenBank/DDBJ whole genome shotgun (WGS) entry which is preliminary data.</text>
</comment>
<feature type="transmembrane region" description="Helical" evidence="1">
    <location>
        <begin position="160"/>
        <end position="187"/>
    </location>
</feature>
<keyword evidence="1" id="KW-0472">Membrane</keyword>
<proteinExistence type="predicted"/>
<gene>
    <name evidence="2" type="ORF">FEI15_08630</name>
</gene>
<organism evidence="2 3">
    <name type="scientific">Lacticaseibacillus zeae</name>
    <name type="common">Lactobacillus zeae</name>
    <dbReference type="NCBI Taxonomy" id="57037"/>
    <lineage>
        <taxon>Bacteria</taxon>
        <taxon>Bacillati</taxon>
        <taxon>Bacillota</taxon>
        <taxon>Bacilli</taxon>
        <taxon>Lactobacillales</taxon>
        <taxon>Lactobacillaceae</taxon>
        <taxon>Lacticaseibacillus</taxon>
    </lineage>
</organism>
<dbReference type="Proteomes" id="UP000309885">
    <property type="component" value="Unassembled WGS sequence"/>
</dbReference>
<feature type="transmembrane region" description="Helical" evidence="1">
    <location>
        <begin position="68"/>
        <end position="88"/>
    </location>
</feature>
<protein>
    <submittedName>
        <fullName evidence="2">Uncharacterized protein</fullName>
    </submittedName>
</protein>
<evidence type="ECO:0000313" key="2">
    <source>
        <dbReference type="EMBL" id="TLF39088.1"/>
    </source>
</evidence>
<sequence length="188" mass="21693">MVDGWLLWIVLVLLISICLSSYVYYLKRTLKYNPFNLKGIFKSSVNTPYRFGERDNTQISRLARWEKIALVIYILGGLSTFVVFIMLFSEWVSYHAIENSLLSIGITSVTFCFGIAFYALSQKKLTLQITEYQLLKDKTIVSKDVKDFFESRSPSVSLRILSLSIFNLICIWSAVFSIIAILVFPYFD</sequence>
<dbReference type="RefSeq" id="WP_138131057.1">
    <property type="nucleotide sequence ID" value="NZ_VBWO01000007.1"/>
</dbReference>
<name>A0A5R8LPK6_LACZE</name>
<dbReference type="EMBL" id="VBWO01000007">
    <property type="protein sequence ID" value="TLF39088.1"/>
    <property type="molecule type" value="Genomic_DNA"/>
</dbReference>
<evidence type="ECO:0000256" key="1">
    <source>
        <dbReference type="SAM" id="Phobius"/>
    </source>
</evidence>
<dbReference type="AlphaFoldDB" id="A0A5R8LPK6"/>
<keyword evidence="1" id="KW-1133">Transmembrane helix</keyword>
<evidence type="ECO:0000313" key="3">
    <source>
        <dbReference type="Proteomes" id="UP000309885"/>
    </source>
</evidence>
<keyword evidence="1" id="KW-0812">Transmembrane</keyword>